<dbReference type="InterPro" id="IPR019887">
    <property type="entry name" value="Tscrpt_reg_AsnC/Lrp_C"/>
</dbReference>
<evidence type="ECO:0000259" key="4">
    <source>
        <dbReference type="PROSITE" id="PS50956"/>
    </source>
</evidence>
<accession>A0A444PXF4</accession>
<dbReference type="InterPro" id="IPR036388">
    <property type="entry name" value="WH-like_DNA-bd_sf"/>
</dbReference>
<evidence type="ECO:0000313" key="6">
    <source>
        <dbReference type="Proteomes" id="UP000288547"/>
    </source>
</evidence>
<dbReference type="PANTHER" id="PTHR30154:SF34">
    <property type="entry name" value="TRANSCRIPTIONAL REGULATOR AZLB"/>
    <property type="match status" value="1"/>
</dbReference>
<dbReference type="PANTHER" id="PTHR30154">
    <property type="entry name" value="LEUCINE-RESPONSIVE REGULATORY PROTEIN"/>
    <property type="match status" value="1"/>
</dbReference>
<dbReference type="GO" id="GO:0043565">
    <property type="term" value="F:sequence-specific DNA binding"/>
    <property type="evidence" value="ECO:0007669"/>
    <property type="project" value="InterPro"/>
</dbReference>
<dbReference type="SUPFAM" id="SSF46785">
    <property type="entry name" value="Winged helix' DNA-binding domain"/>
    <property type="match status" value="1"/>
</dbReference>
<dbReference type="AlphaFoldDB" id="A0A444PXF4"/>
<dbReference type="PRINTS" id="PR00033">
    <property type="entry name" value="HTHASNC"/>
</dbReference>
<dbReference type="GO" id="GO:0043200">
    <property type="term" value="P:response to amino acid"/>
    <property type="evidence" value="ECO:0007669"/>
    <property type="project" value="TreeGrafter"/>
</dbReference>
<organism evidence="5 6">
    <name type="scientific">Labedella phragmitis</name>
    <dbReference type="NCBI Taxonomy" id="2498849"/>
    <lineage>
        <taxon>Bacteria</taxon>
        <taxon>Bacillati</taxon>
        <taxon>Actinomycetota</taxon>
        <taxon>Actinomycetes</taxon>
        <taxon>Micrococcales</taxon>
        <taxon>Microbacteriaceae</taxon>
        <taxon>Labedella</taxon>
    </lineage>
</organism>
<dbReference type="PROSITE" id="PS50956">
    <property type="entry name" value="HTH_ASNC_2"/>
    <property type="match status" value="1"/>
</dbReference>
<keyword evidence="3" id="KW-0804">Transcription</keyword>
<dbReference type="SMART" id="SM00344">
    <property type="entry name" value="HTH_ASNC"/>
    <property type="match status" value="1"/>
</dbReference>
<evidence type="ECO:0000256" key="1">
    <source>
        <dbReference type="ARBA" id="ARBA00023015"/>
    </source>
</evidence>
<dbReference type="InterPro" id="IPR036390">
    <property type="entry name" value="WH_DNA-bd_sf"/>
</dbReference>
<gene>
    <name evidence="5" type="ORF">ELQ90_01020</name>
</gene>
<dbReference type="GO" id="GO:0005829">
    <property type="term" value="C:cytosol"/>
    <property type="evidence" value="ECO:0007669"/>
    <property type="project" value="TreeGrafter"/>
</dbReference>
<evidence type="ECO:0000256" key="3">
    <source>
        <dbReference type="ARBA" id="ARBA00023163"/>
    </source>
</evidence>
<keyword evidence="2" id="KW-0238">DNA-binding</keyword>
<dbReference type="SUPFAM" id="SSF54909">
    <property type="entry name" value="Dimeric alpha+beta barrel"/>
    <property type="match status" value="1"/>
</dbReference>
<evidence type="ECO:0000256" key="2">
    <source>
        <dbReference type="ARBA" id="ARBA00023125"/>
    </source>
</evidence>
<dbReference type="OrthoDB" id="166264at2"/>
<dbReference type="Pfam" id="PF13404">
    <property type="entry name" value="HTH_AsnC-type"/>
    <property type="match status" value="1"/>
</dbReference>
<sequence>MDKTDERILSMLQSNARRSFTDLGHEIGLSANATAARVRRLEEEGVILGYTVVTGTDTPSRRGGLEVFIDVRLRPETDYDFFVGRVSSIGEIVEAIHMTGPSDYLLHAYARDTSALDHLLRSLKEDCGAAQTQTRIAMR</sequence>
<reference evidence="5 6" key="1">
    <citation type="submission" date="2018-12" db="EMBL/GenBank/DDBJ databases">
        <authorList>
            <person name="Li F."/>
        </authorList>
    </citation>
    <scope>NUCLEOTIDE SEQUENCE [LARGE SCALE GENOMIC DNA]</scope>
    <source>
        <strain evidence="5 6">11W25H-1</strain>
    </source>
</reference>
<evidence type="ECO:0000313" key="5">
    <source>
        <dbReference type="EMBL" id="RWZ52570.1"/>
    </source>
</evidence>
<dbReference type="InterPro" id="IPR019885">
    <property type="entry name" value="Tscrpt_reg_HTH_AsnC-type_CS"/>
</dbReference>
<dbReference type="RefSeq" id="WP_128493413.1">
    <property type="nucleotide sequence ID" value="NZ_RZNB01000001.1"/>
</dbReference>
<dbReference type="Gene3D" id="1.10.10.10">
    <property type="entry name" value="Winged helix-like DNA-binding domain superfamily/Winged helix DNA-binding domain"/>
    <property type="match status" value="1"/>
</dbReference>
<keyword evidence="1" id="KW-0805">Transcription regulation</keyword>
<dbReference type="InterPro" id="IPR000485">
    <property type="entry name" value="AsnC-type_HTH_dom"/>
</dbReference>
<keyword evidence="6" id="KW-1185">Reference proteome</keyword>
<dbReference type="InterPro" id="IPR019888">
    <property type="entry name" value="Tscrpt_reg_AsnC-like"/>
</dbReference>
<comment type="caution">
    <text evidence="5">The sequence shown here is derived from an EMBL/GenBank/DDBJ whole genome shotgun (WGS) entry which is preliminary data.</text>
</comment>
<dbReference type="Gene3D" id="3.30.70.920">
    <property type="match status" value="1"/>
</dbReference>
<dbReference type="EMBL" id="RZNB01000001">
    <property type="protein sequence ID" value="RWZ52570.1"/>
    <property type="molecule type" value="Genomic_DNA"/>
</dbReference>
<proteinExistence type="predicted"/>
<feature type="domain" description="HTH asnC-type" evidence="4">
    <location>
        <begin position="1"/>
        <end position="66"/>
    </location>
</feature>
<protein>
    <submittedName>
        <fullName evidence="5">Lrp/AsnC family transcriptional regulator</fullName>
    </submittedName>
</protein>
<dbReference type="Proteomes" id="UP000288547">
    <property type="component" value="Unassembled WGS sequence"/>
</dbReference>
<dbReference type="Pfam" id="PF01037">
    <property type="entry name" value="AsnC_trans_reg"/>
    <property type="match status" value="1"/>
</dbReference>
<dbReference type="PROSITE" id="PS00519">
    <property type="entry name" value="HTH_ASNC_1"/>
    <property type="match status" value="1"/>
</dbReference>
<dbReference type="InterPro" id="IPR011008">
    <property type="entry name" value="Dimeric_a/b-barrel"/>
</dbReference>
<name>A0A444PXF4_9MICO</name>